<sequence>MERKVYLVFTDTGTLFTRMIKCYTKKPYNHASLSFDPRFSELYSFGRRRPKNPFSGGFVKESIHTGLLKQAKCAIYCCTITESQFQKMNHFIHQIDSQKELYRYNLLGLFAIALNKEINREYAFFCSQFVFTVLKEAHVIELSKHPSHVTPHDLQQIPLFQLVYQGDFADYKNASDIVCSKERRINRTDLIRLLRKKLRMPTLPL</sequence>
<organism evidence="1 2">
    <name type="scientific">Niallia oryzisoli</name>
    <dbReference type="NCBI Taxonomy" id="1737571"/>
    <lineage>
        <taxon>Bacteria</taxon>
        <taxon>Bacillati</taxon>
        <taxon>Bacillota</taxon>
        <taxon>Bacilli</taxon>
        <taxon>Bacillales</taxon>
        <taxon>Bacillaceae</taxon>
        <taxon>Niallia</taxon>
    </lineage>
</organism>
<accession>A0ABZ2CIG7</accession>
<dbReference type="InterPro" id="IPR038765">
    <property type="entry name" value="Papain-like_cys_pep_sf"/>
</dbReference>
<dbReference type="EMBL" id="CP137640">
    <property type="protein sequence ID" value="WVX82823.1"/>
    <property type="molecule type" value="Genomic_DNA"/>
</dbReference>
<dbReference type="Gene3D" id="3.90.1720.10">
    <property type="entry name" value="endopeptidase domain like (from Nostoc punctiforme)"/>
    <property type="match status" value="1"/>
</dbReference>
<dbReference type="Proteomes" id="UP001357223">
    <property type="component" value="Chromosome"/>
</dbReference>
<proteinExistence type="predicted"/>
<dbReference type="SUPFAM" id="SSF54001">
    <property type="entry name" value="Cysteine proteinases"/>
    <property type="match status" value="1"/>
</dbReference>
<evidence type="ECO:0000313" key="1">
    <source>
        <dbReference type="EMBL" id="WVX82823.1"/>
    </source>
</evidence>
<evidence type="ECO:0000313" key="2">
    <source>
        <dbReference type="Proteomes" id="UP001357223"/>
    </source>
</evidence>
<reference evidence="1 2" key="1">
    <citation type="submission" date="2023-10" db="EMBL/GenBank/DDBJ databases">
        <title>Niallia locisalis sp.nov. isolated from a salt pond sample.</title>
        <authorList>
            <person name="Li X.-J."/>
            <person name="Dong L."/>
        </authorList>
    </citation>
    <scope>NUCLEOTIDE SEQUENCE [LARGE SCALE GENOMIC DNA]</scope>
    <source>
        <strain evidence="1 2">DSM 29761</strain>
    </source>
</reference>
<keyword evidence="2" id="KW-1185">Reference proteome</keyword>
<evidence type="ECO:0008006" key="3">
    <source>
        <dbReference type="Google" id="ProtNLM"/>
    </source>
</evidence>
<name>A0ABZ2CIG7_9BACI</name>
<protein>
    <recommendedName>
        <fullName evidence="3">LAGLIDADG homing endonuclease</fullName>
    </recommendedName>
</protein>
<gene>
    <name evidence="1" type="ORF">R4Z09_07535</name>
</gene>
<dbReference type="RefSeq" id="WP_338451718.1">
    <property type="nucleotide sequence ID" value="NZ_CP137640.1"/>
</dbReference>